<feature type="chain" id="PRO_5043206712" evidence="1">
    <location>
        <begin position="18"/>
        <end position="100"/>
    </location>
</feature>
<accession>A0A5F1Y8X9</accession>
<dbReference type="AlphaFoldDB" id="A0A5F1Y8X9"/>
<proteinExistence type="predicted"/>
<sequence>MLVLILCLTPAFGGVFADTVTNTKTKEVIENVKTSENEQGIIVEYEDGTKRGFKKDAVSVEKKEVKWTKDEEQSKEETKTDRYFAWGTLTGLLILFFALP</sequence>
<protein>
    <submittedName>
        <fullName evidence="2">Uncharacterized protein</fullName>
    </submittedName>
</protein>
<evidence type="ECO:0000256" key="1">
    <source>
        <dbReference type="SAM" id="SignalP"/>
    </source>
</evidence>
<organism evidence="2 3">
    <name type="scientific">Leptospira gomenensis</name>
    <dbReference type="NCBI Taxonomy" id="2484974"/>
    <lineage>
        <taxon>Bacteria</taxon>
        <taxon>Pseudomonadati</taxon>
        <taxon>Spirochaetota</taxon>
        <taxon>Spirochaetia</taxon>
        <taxon>Leptospirales</taxon>
        <taxon>Leptospiraceae</taxon>
        <taxon>Leptospira</taxon>
    </lineage>
</organism>
<name>A0A5F1Y8X9_9LEPT</name>
<dbReference type="EMBL" id="RQFA01000061">
    <property type="protein sequence ID" value="TGK31830.1"/>
    <property type="molecule type" value="Genomic_DNA"/>
</dbReference>
<dbReference type="Proteomes" id="UP000298277">
    <property type="component" value="Unassembled WGS sequence"/>
</dbReference>
<keyword evidence="3" id="KW-1185">Reference proteome</keyword>
<keyword evidence="1" id="KW-0732">Signal</keyword>
<reference evidence="2" key="1">
    <citation type="journal article" date="2019" name="PLoS Negl. Trop. Dis.">
        <title>Revisiting the worldwide diversity of Leptospira species in the environment.</title>
        <authorList>
            <person name="Vincent A.T."/>
            <person name="Schiettekatte O."/>
            <person name="Bourhy P."/>
            <person name="Veyrier F.J."/>
            <person name="Picardeau M."/>
        </authorList>
    </citation>
    <scope>NUCLEOTIDE SEQUENCE [LARGE SCALE GENOMIC DNA]</scope>
    <source>
        <strain evidence="2">201800299</strain>
    </source>
</reference>
<evidence type="ECO:0000313" key="3">
    <source>
        <dbReference type="Proteomes" id="UP000298277"/>
    </source>
</evidence>
<evidence type="ECO:0000313" key="2">
    <source>
        <dbReference type="EMBL" id="TGK31830.1"/>
    </source>
</evidence>
<dbReference type="OrthoDB" id="346059at2"/>
<comment type="caution">
    <text evidence="2">The sequence shown here is derived from an EMBL/GenBank/DDBJ whole genome shotgun (WGS) entry which is preliminary data.</text>
</comment>
<feature type="signal peptide" evidence="1">
    <location>
        <begin position="1"/>
        <end position="17"/>
    </location>
</feature>
<gene>
    <name evidence="2" type="ORF">EHQ17_12965</name>
</gene>